<evidence type="ECO:0000313" key="1">
    <source>
        <dbReference type="EMBL" id="KAG9355119.1"/>
    </source>
</evidence>
<evidence type="ECO:0000313" key="2">
    <source>
        <dbReference type="Proteomes" id="UP000824540"/>
    </source>
</evidence>
<proteinExistence type="predicted"/>
<dbReference type="AlphaFoldDB" id="A0A8T2PUU5"/>
<reference evidence="1" key="1">
    <citation type="thesis" date="2021" institute="BYU ScholarsArchive" country="Provo, UT, USA">
        <title>Applications of and Algorithms for Genome Assembly and Genomic Analyses with an Emphasis on Marine Teleosts.</title>
        <authorList>
            <person name="Pickett B.D."/>
        </authorList>
    </citation>
    <scope>NUCLEOTIDE SEQUENCE</scope>
    <source>
        <strain evidence="1">HI-2016</strain>
    </source>
</reference>
<accession>A0A8T2PUU5</accession>
<dbReference type="EMBL" id="JAFBMS010000002">
    <property type="protein sequence ID" value="KAG9355119.1"/>
    <property type="molecule type" value="Genomic_DNA"/>
</dbReference>
<gene>
    <name evidence="1" type="ORF">JZ751_001832</name>
</gene>
<dbReference type="Proteomes" id="UP000824540">
    <property type="component" value="Unassembled WGS sequence"/>
</dbReference>
<protein>
    <submittedName>
        <fullName evidence="1">Uncharacterized protein</fullName>
    </submittedName>
</protein>
<sequence length="53" mass="5931">MESTLPSSLGCRCGACHRATPHCRAKRRERERERERESIVGLLTVALSQPHGT</sequence>
<comment type="caution">
    <text evidence="1">The sequence shown here is derived from an EMBL/GenBank/DDBJ whole genome shotgun (WGS) entry which is preliminary data.</text>
</comment>
<keyword evidence="2" id="KW-1185">Reference proteome</keyword>
<organism evidence="1 2">
    <name type="scientific">Albula glossodonta</name>
    <name type="common">roundjaw bonefish</name>
    <dbReference type="NCBI Taxonomy" id="121402"/>
    <lineage>
        <taxon>Eukaryota</taxon>
        <taxon>Metazoa</taxon>
        <taxon>Chordata</taxon>
        <taxon>Craniata</taxon>
        <taxon>Vertebrata</taxon>
        <taxon>Euteleostomi</taxon>
        <taxon>Actinopterygii</taxon>
        <taxon>Neopterygii</taxon>
        <taxon>Teleostei</taxon>
        <taxon>Albuliformes</taxon>
        <taxon>Albulidae</taxon>
        <taxon>Albula</taxon>
    </lineage>
</organism>
<name>A0A8T2PUU5_9TELE</name>